<dbReference type="Pfam" id="PF18962">
    <property type="entry name" value="Por_Secre_tail"/>
    <property type="match status" value="1"/>
</dbReference>
<dbReference type="KEGG" id="rhoz:GXP67_03475"/>
<evidence type="ECO:0000313" key="3">
    <source>
        <dbReference type="Proteomes" id="UP000480178"/>
    </source>
</evidence>
<dbReference type="AlphaFoldDB" id="A0A6C0GDN7"/>
<organism evidence="2 3">
    <name type="scientific">Rhodocytophaga rosea</name>
    <dbReference type="NCBI Taxonomy" id="2704465"/>
    <lineage>
        <taxon>Bacteria</taxon>
        <taxon>Pseudomonadati</taxon>
        <taxon>Bacteroidota</taxon>
        <taxon>Cytophagia</taxon>
        <taxon>Cytophagales</taxon>
        <taxon>Rhodocytophagaceae</taxon>
        <taxon>Rhodocytophaga</taxon>
    </lineage>
</organism>
<dbReference type="InterPro" id="IPR026444">
    <property type="entry name" value="Secre_tail"/>
</dbReference>
<dbReference type="EMBL" id="CP048222">
    <property type="protein sequence ID" value="QHT65790.1"/>
    <property type="molecule type" value="Genomic_DNA"/>
</dbReference>
<dbReference type="RefSeq" id="WP_162441868.1">
    <property type="nucleotide sequence ID" value="NZ_CP048222.1"/>
</dbReference>
<keyword evidence="3" id="KW-1185">Reference proteome</keyword>
<feature type="domain" description="Secretion system C-terminal sorting" evidence="1">
    <location>
        <begin position="86"/>
        <end position="152"/>
    </location>
</feature>
<evidence type="ECO:0000259" key="1">
    <source>
        <dbReference type="Pfam" id="PF18962"/>
    </source>
</evidence>
<reference evidence="2 3" key="1">
    <citation type="submission" date="2020-01" db="EMBL/GenBank/DDBJ databases">
        <authorList>
            <person name="Kim M.K."/>
        </authorList>
    </citation>
    <scope>NUCLEOTIDE SEQUENCE [LARGE SCALE GENOMIC DNA]</scope>
    <source>
        <strain evidence="2 3">172606-1</strain>
    </source>
</reference>
<dbReference type="Proteomes" id="UP000480178">
    <property type="component" value="Chromosome"/>
</dbReference>
<sequence>MTKILLYIIVFVCLVPLARGQTVSGSGGRNSTNSTLNLSWPIDQPAAIRGSSPHLIINSGYQQSNLLVLPMARESAGKLADIELSVFPNPTQDVLHIAADPSERYTATIRTMKGELVNAFSIMGETEIDVRELTTGSYILAIISHDKKVNKNFRINKIK</sequence>
<evidence type="ECO:0000313" key="2">
    <source>
        <dbReference type="EMBL" id="QHT65790.1"/>
    </source>
</evidence>
<gene>
    <name evidence="2" type="ORF">GXP67_03475</name>
</gene>
<name>A0A6C0GDN7_9BACT</name>
<protein>
    <submittedName>
        <fullName evidence="2">T9SS type A sorting domain-containing protein</fullName>
    </submittedName>
</protein>
<accession>A0A6C0GDN7</accession>
<dbReference type="NCBIfam" id="TIGR04183">
    <property type="entry name" value="Por_Secre_tail"/>
    <property type="match status" value="1"/>
</dbReference>
<proteinExistence type="predicted"/>